<proteinExistence type="predicted"/>
<accession>A0A9W9B233</accession>
<feature type="region of interest" description="Disordered" evidence="1">
    <location>
        <begin position="1"/>
        <end position="22"/>
    </location>
</feature>
<comment type="caution">
    <text evidence="2">The sequence shown here is derived from an EMBL/GenBank/DDBJ whole genome shotgun (WGS) entry which is preliminary data.</text>
</comment>
<organism evidence="2 3">
    <name type="scientific">Lentinula lateritia</name>
    <dbReference type="NCBI Taxonomy" id="40482"/>
    <lineage>
        <taxon>Eukaryota</taxon>
        <taxon>Fungi</taxon>
        <taxon>Dikarya</taxon>
        <taxon>Basidiomycota</taxon>
        <taxon>Agaricomycotina</taxon>
        <taxon>Agaricomycetes</taxon>
        <taxon>Agaricomycetidae</taxon>
        <taxon>Agaricales</taxon>
        <taxon>Marasmiineae</taxon>
        <taxon>Omphalotaceae</taxon>
        <taxon>Lentinula</taxon>
    </lineage>
</organism>
<sequence length="269" mass="30983">MDKHYDSKAADRRREDRPNHIQIGEVCGNKGWENGVEVTKYADPDCWRITWCDREDGEPQEMIFHMQGIVESKSLPPMRKLSEKNKKKARHTRQWIVISGLGSQKFNSNCDGIMDVYALFARLVDGQGCIELKNDKNRMAVELGSRMFTPKEEAPGVEWVEVHKDMDTNGFMEWVRSSDLELVYGEDNVVKYGEEYTNRDGKKRTEDIKPQKIHVGDLVDKWIKARALDQLNQKAGSARLQLKKRTLSDDDEVEGTRKRFVLMSADDSG</sequence>
<evidence type="ECO:0000313" key="2">
    <source>
        <dbReference type="EMBL" id="KAJ4496249.1"/>
    </source>
</evidence>
<gene>
    <name evidence="2" type="ORF">C8J55DRAFT_484142</name>
</gene>
<reference evidence="2" key="2">
    <citation type="journal article" date="2023" name="Proc. Natl. Acad. Sci. U.S.A.">
        <title>A global phylogenomic analysis of the shiitake genus Lentinula.</title>
        <authorList>
            <person name="Sierra-Patev S."/>
            <person name="Min B."/>
            <person name="Naranjo-Ortiz M."/>
            <person name="Looney B."/>
            <person name="Konkel Z."/>
            <person name="Slot J.C."/>
            <person name="Sakamoto Y."/>
            <person name="Steenwyk J.L."/>
            <person name="Rokas A."/>
            <person name="Carro J."/>
            <person name="Camarero S."/>
            <person name="Ferreira P."/>
            <person name="Molpeceres G."/>
            <person name="Ruiz-Duenas F.J."/>
            <person name="Serrano A."/>
            <person name="Henrissat B."/>
            <person name="Drula E."/>
            <person name="Hughes K.W."/>
            <person name="Mata J.L."/>
            <person name="Ishikawa N.K."/>
            <person name="Vargas-Isla R."/>
            <person name="Ushijima S."/>
            <person name="Smith C.A."/>
            <person name="Donoghue J."/>
            <person name="Ahrendt S."/>
            <person name="Andreopoulos W."/>
            <person name="He G."/>
            <person name="LaButti K."/>
            <person name="Lipzen A."/>
            <person name="Ng V."/>
            <person name="Riley R."/>
            <person name="Sandor L."/>
            <person name="Barry K."/>
            <person name="Martinez A.T."/>
            <person name="Xiao Y."/>
            <person name="Gibbons J.G."/>
            <person name="Terashima K."/>
            <person name="Grigoriev I.V."/>
            <person name="Hibbett D."/>
        </authorList>
    </citation>
    <scope>NUCLEOTIDE SEQUENCE</scope>
    <source>
        <strain evidence="2">Sp2 HRB7682 ss15</strain>
    </source>
</reference>
<name>A0A9W9B233_9AGAR</name>
<protein>
    <submittedName>
        <fullName evidence="2">Uncharacterized protein</fullName>
    </submittedName>
</protein>
<evidence type="ECO:0000256" key="1">
    <source>
        <dbReference type="SAM" id="MobiDB-lite"/>
    </source>
</evidence>
<evidence type="ECO:0000313" key="3">
    <source>
        <dbReference type="Proteomes" id="UP001150238"/>
    </source>
</evidence>
<dbReference type="AlphaFoldDB" id="A0A9W9B233"/>
<feature type="compositionally biased region" description="Basic and acidic residues" evidence="1">
    <location>
        <begin position="1"/>
        <end position="19"/>
    </location>
</feature>
<reference evidence="2" key="1">
    <citation type="submission" date="2022-08" db="EMBL/GenBank/DDBJ databases">
        <authorList>
            <consortium name="DOE Joint Genome Institute"/>
            <person name="Min B."/>
            <person name="Riley R."/>
            <person name="Sierra-Patev S."/>
            <person name="Naranjo-Ortiz M."/>
            <person name="Looney B."/>
            <person name="Konkel Z."/>
            <person name="Slot J.C."/>
            <person name="Sakamoto Y."/>
            <person name="Steenwyk J.L."/>
            <person name="Rokas A."/>
            <person name="Carro J."/>
            <person name="Camarero S."/>
            <person name="Ferreira P."/>
            <person name="Molpeceres G."/>
            <person name="Ruiz-Duenas F.J."/>
            <person name="Serrano A."/>
            <person name="Henrissat B."/>
            <person name="Drula E."/>
            <person name="Hughes K.W."/>
            <person name="Mata J.L."/>
            <person name="Ishikawa N.K."/>
            <person name="Vargas-Isla R."/>
            <person name="Ushijima S."/>
            <person name="Smith C.A."/>
            <person name="Ahrendt S."/>
            <person name="Andreopoulos W."/>
            <person name="He G."/>
            <person name="Labutti K."/>
            <person name="Lipzen A."/>
            <person name="Ng V."/>
            <person name="Sandor L."/>
            <person name="Barry K."/>
            <person name="Martinez A.T."/>
            <person name="Xiao Y."/>
            <person name="Gibbons J.G."/>
            <person name="Terashima K."/>
            <person name="Hibbett D.S."/>
            <person name="Grigoriev I.V."/>
        </authorList>
    </citation>
    <scope>NUCLEOTIDE SEQUENCE</scope>
    <source>
        <strain evidence="2">Sp2 HRB7682 ss15</strain>
    </source>
</reference>
<dbReference type="Proteomes" id="UP001150238">
    <property type="component" value="Unassembled WGS sequence"/>
</dbReference>
<dbReference type="EMBL" id="JANVFS010000001">
    <property type="protein sequence ID" value="KAJ4496249.1"/>
    <property type="molecule type" value="Genomic_DNA"/>
</dbReference>